<dbReference type="GO" id="GO:0005524">
    <property type="term" value="F:ATP binding"/>
    <property type="evidence" value="ECO:0007669"/>
    <property type="project" value="UniProtKB-KW"/>
</dbReference>
<dbReference type="FunFam" id="3.40.50.300:FF:000011">
    <property type="entry name" value="Putative ABC transporter ATP-binding component"/>
    <property type="match status" value="1"/>
</dbReference>
<dbReference type="EMBL" id="DXAK01000046">
    <property type="protein sequence ID" value="HJA07382.1"/>
    <property type="molecule type" value="Genomic_DNA"/>
</dbReference>
<keyword evidence="3" id="KW-0067">ATP-binding</keyword>
<feature type="coiled-coil region" evidence="4">
    <location>
        <begin position="86"/>
        <end position="113"/>
    </location>
</feature>
<dbReference type="InterPro" id="IPR017871">
    <property type="entry name" value="ABC_transporter-like_CS"/>
</dbReference>
<evidence type="ECO:0000259" key="6">
    <source>
        <dbReference type="PROSITE" id="PS50893"/>
    </source>
</evidence>
<dbReference type="PANTHER" id="PTHR42855">
    <property type="entry name" value="ABC TRANSPORTER ATP-BINDING SUBUNIT"/>
    <property type="match status" value="1"/>
</dbReference>
<evidence type="ECO:0000256" key="4">
    <source>
        <dbReference type="SAM" id="Coils"/>
    </source>
</evidence>
<feature type="domain" description="ABC transporter" evidence="6">
    <location>
        <begin position="3"/>
        <end position="258"/>
    </location>
</feature>
<evidence type="ECO:0000256" key="1">
    <source>
        <dbReference type="ARBA" id="ARBA00022737"/>
    </source>
</evidence>
<evidence type="ECO:0000313" key="7">
    <source>
        <dbReference type="EMBL" id="HJA07382.1"/>
    </source>
</evidence>
<feature type="region of interest" description="Disordered" evidence="5">
    <location>
        <begin position="540"/>
        <end position="608"/>
    </location>
</feature>
<dbReference type="GO" id="GO:0016887">
    <property type="term" value="F:ATP hydrolysis activity"/>
    <property type="evidence" value="ECO:0007669"/>
    <property type="project" value="InterPro"/>
</dbReference>
<dbReference type="InterPro" id="IPR032781">
    <property type="entry name" value="ABC_tran_Xtn"/>
</dbReference>
<keyword evidence="1" id="KW-0677">Repeat</keyword>
<keyword evidence="2" id="KW-0547">Nucleotide-binding</keyword>
<dbReference type="PANTHER" id="PTHR42855:SF2">
    <property type="entry name" value="DRUG RESISTANCE ABC TRANSPORTER,ATP-BINDING PROTEIN"/>
    <property type="match status" value="1"/>
</dbReference>
<dbReference type="InterPro" id="IPR027417">
    <property type="entry name" value="P-loop_NTPase"/>
</dbReference>
<dbReference type="Pfam" id="PF12848">
    <property type="entry name" value="ABC_tran_Xtn"/>
    <property type="match status" value="1"/>
</dbReference>
<feature type="domain" description="ABC transporter" evidence="6">
    <location>
        <begin position="328"/>
        <end position="541"/>
    </location>
</feature>
<evidence type="ECO:0000313" key="8">
    <source>
        <dbReference type="Proteomes" id="UP000824223"/>
    </source>
</evidence>
<dbReference type="CDD" id="cd03221">
    <property type="entry name" value="ABCF_EF-3"/>
    <property type="match status" value="2"/>
</dbReference>
<reference evidence="7" key="2">
    <citation type="submission" date="2021-04" db="EMBL/GenBank/DDBJ databases">
        <authorList>
            <person name="Gilroy R."/>
        </authorList>
    </citation>
    <scope>NUCLEOTIDE SEQUENCE</scope>
    <source>
        <strain evidence="7">ChiSjej2B20-11307</strain>
    </source>
</reference>
<evidence type="ECO:0000256" key="3">
    <source>
        <dbReference type="ARBA" id="ARBA00022840"/>
    </source>
</evidence>
<dbReference type="Proteomes" id="UP000824223">
    <property type="component" value="Unassembled WGS sequence"/>
</dbReference>
<dbReference type="PROSITE" id="PS00211">
    <property type="entry name" value="ABC_TRANSPORTER_1"/>
    <property type="match status" value="1"/>
</dbReference>
<evidence type="ECO:0000256" key="5">
    <source>
        <dbReference type="SAM" id="MobiDB-lite"/>
    </source>
</evidence>
<dbReference type="Gene3D" id="3.40.50.300">
    <property type="entry name" value="P-loop containing nucleotide triphosphate hydrolases"/>
    <property type="match status" value="2"/>
</dbReference>
<dbReference type="InterPro" id="IPR051309">
    <property type="entry name" value="ABCF_ATPase"/>
</dbReference>
<dbReference type="FunFam" id="3.40.50.300:FF:000309">
    <property type="entry name" value="ABC transporter ATP-binding protein"/>
    <property type="match status" value="1"/>
</dbReference>
<name>A0A9D2KL20_9FIRM</name>
<dbReference type="PROSITE" id="PS50893">
    <property type="entry name" value="ABC_TRANSPORTER_2"/>
    <property type="match status" value="2"/>
</dbReference>
<dbReference type="InterPro" id="IPR037118">
    <property type="entry name" value="Val-tRNA_synth_C_sf"/>
</dbReference>
<feature type="compositionally biased region" description="Basic and acidic residues" evidence="5">
    <location>
        <begin position="589"/>
        <end position="604"/>
    </location>
</feature>
<protein>
    <submittedName>
        <fullName evidence="7">ABC-F type ribosomal protection protein</fullName>
    </submittedName>
</protein>
<dbReference type="InterPro" id="IPR032524">
    <property type="entry name" value="ABC_tran_C"/>
</dbReference>
<evidence type="ECO:0000256" key="2">
    <source>
        <dbReference type="ARBA" id="ARBA00022741"/>
    </source>
</evidence>
<dbReference type="InterPro" id="IPR003439">
    <property type="entry name" value="ABC_transporter-like_ATP-bd"/>
</dbReference>
<organism evidence="7 8">
    <name type="scientific">Candidatus Mediterraneibacter pullicola</name>
    <dbReference type="NCBI Taxonomy" id="2838682"/>
    <lineage>
        <taxon>Bacteria</taxon>
        <taxon>Bacillati</taxon>
        <taxon>Bacillota</taxon>
        <taxon>Clostridia</taxon>
        <taxon>Lachnospirales</taxon>
        <taxon>Lachnospiraceae</taxon>
        <taxon>Mediterraneibacter</taxon>
    </lineage>
</organism>
<dbReference type="SUPFAM" id="SSF52540">
    <property type="entry name" value="P-loop containing nucleoside triphosphate hydrolases"/>
    <property type="match status" value="2"/>
</dbReference>
<gene>
    <name evidence="7" type="primary">abc-f</name>
    <name evidence="7" type="ORF">H9798_09630</name>
</gene>
<dbReference type="InterPro" id="IPR003593">
    <property type="entry name" value="AAA+_ATPase"/>
</dbReference>
<dbReference type="Pfam" id="PF00005">
    <property type="entry name" value="ABC_tran"/>
    <property type="match status" value="2"/>
</dbReference>
<reference evidence="7" key="1">
    <citation type="journal article" date="2021" name="PeerJ">
        <title>Extensive microbial diversity within the chicken gut microbiome revealed by metagenomics and culture.</title>
        <authorList>
            <person name="Gilroy R."/>
            <person name="Ravi A."/>
            <person name="Getino M."/>
            <person name="Pursley I."/>
            <person name="Horton D.L."/>
            <person name="Alikhan N.F."/>
            <person name="Baker D."/>
            <person name="Gharbi K."/>
            <person name="Hall N."/>
            <person name="Watson M."/>
            <person name="Adriaenssens E.M."/>
            <person name="Foster-Nyarko E."/>
            <person name="Jarju S."/>
            <person name="Secka A."/>
            <person name="Antonio M."/>
            <person name="Oren A."/>
            <person name="Chaudhuri R.R."/>
            <person name="La Ragione R."/>
            <person name="Hildebrand F."/>
            <person name="Pallen M.J."/>
        </authorList>
    </citation>
    <scope>NUCLEOTIDE SEQUENCE</scope>
    <source>
        <strain evidence="7">ChiSjej2B20-11307</strain>
    </source>
</reference>
<sequence length="648" mass="73796">MILACHNLDKSFGDHVIVKSGSFHIEEREKAAFVGVNGAGKSTILKIIMNEEAADGGDVLLAKGKTIGYLAQHQELLPHGTIYEELRSAKSDIFEMEERLRSIEHELKSLSGEALDNRLETYNRLQSEFESRNGYACESEITGVLKGLGFTENDFSKRTDTLSGGQKTRVALGKLLLTTPDILLLDEPTNHLDLNSITWLETYLINYPGAVFIVSHDRFFLNRVVTKVVEIENGEIRMYMGNYHAYSEKKKQIRDARLKEYLNQQREIRHQQAVIEKLRSFNREKSIRRAESREKMLEKITPVEKPQNAAREMHFTLEPSFVSGNDVLSVEGLSKCFGHQVLFRNASFEIKRGEHVAIIGDNGTGKTTLLKILNQIQKADTGSFTLGAKVQIGYYDQEHHVLHEDKTIFDEISDDYPSLNNTQIRNTLAAFQFTGDEVFKDIHSLSGGEKGRVSLAKLMLSEANFLILDEPTNHLDISSKEILEEALNNYSGTVLYVSHDRYFINRTATRILDLVNQTFVNYIGNYDYYLEKKEELTHAYTSSGSPFSDTVPSNTSAQSQPQDTASDSKLSWQEQKEQQAKERKRKNDLRKTEDEIGRLEERNSSIDQELTLEEVYSNSVKCQELSTERSENEARLEELYALWETLAE</sequence>
<feature type="compositionally biased region" description="Polar residues" evidence="5">
    <location>
        <begin position="540"/>
        <end position="572"/>
    </location>
</feature>
<dbReference type="AlphaFoldDB" id="A0A9D2KL20"/>
<dbReference type="GO" id="GO:0003677">
    <property type="term" value="F:DNA binding"/>
    <property type="evidence" value="ECO:0007669"/>
    <property type="project" value="InterPro"/>
</dbReference>
<accession>A0A9D2KL20</accession>
<dbReference type="Gene3D" id="1.10.287.380">
    <property type="entry name" value="Valyl-tRNA synthetase, C-terminal domain"/>
    <property type="match status" value="1"/>
</dbReference>
<dbReference type="SMART" id="SM00382">
    <property type="entry name" value="AAA"/>
    <property type="match status" value="2"/>
</dbReference>
<comment type="caution">
    <text evidence="7">The sequence shown here is derived from an EMBL/GenBank/DDBJ whole genome shotgun (WGS) entry which is preliminary data.</text>
</comment>
<keyword evidence="4" id="KW-0175">Coiled coil</keyword>
<proteinExistence type="predicted"/>
<dbReference type="Pfam" id="PF16326">
    <property type="entry name" value="ABC_tran_CTD"/>
    <property type="match status" value="1"/>
</dbReference>
<dbReference type="NCBIfam" id="NF000355">
    <property type="entry name" value="ribo_prot_ABC_F"/>
    <property type="match status" value="1"/>
</dbReference>